<keyword evidence="6 14" id="KW-1133">Transmembrane helix</keyword>
<evidence type="ECO:0000256" key="1">
    <source>
        <dbReference type="ARBA" id="ARBA00004651"/>
    </source>
</evidence>
<keyword evidence="7 14" id="KW-0915">Sodium</keyword>
<evidence type="ECO:0000256" key="4">
    <source>
        <dbReference type="ARBA" id="ARBA00022692"/>
    </source>
</evidence>
<protein>
    <recommendedName>
        <fullName evidence="14">Fluoride-specific ion channel FluC</fullName>
    </recommendedName>
</protein>
<evidence type="ECO:0000256" key="3">
    <source>
        <dbReference type="ARBA" id="ARBA00022475"/>
    </source>
</evidence>
<keyword evidence="8 14" id="KW-0406">Ion transport</keyword>
<name>A0ABM5YTA4_9STAP</name>
<feature type="transmembrane region" description="Helical" evidence="14">
    <location>
        <begin position="92"/>
        <end position="114"/>
    </location>
</feature>
<dbReference type="PANTHER" id="PTHR28259">
    <property type="entry name" value="FLUORIDE EXPORT PROTEIN 1-RELATED"/>
    <property type="match status" value="1"/>
</dbReference>
<keyword evidence="3 14" id="KW-1003">Cell membrane</keyword>
<keyword evidence="9 14" id="KW-0472">Membrane</keyword>
<keyword evidence="5 14" id="KW-0479">Metal-binding</keyword>
<feature type="binding site" evidence="14">
    <location>
        <position position="74"/>
    </location>
    <ligand>
        <name>Na(+)</name>
        <dbReference type="ChEBI" id="CHEBI:29101"/>
        <note>structural</note>
    </ligand>
</feature>
<gene>
    <name evidence="14 15" type="primary">crcB</name>
    <name evidence="14" type="synonym">fluC</name>
    <name evidence="15" type="ORF">SHJJP9002_001029</name>
</gene>
<evidence type="ECO:0000256" key="9">
    <source>
        <dbReference type="ARBA" id="ARBA00023136"/>
    </source>
</evidence>
<evidence type="ECO:0000256" key="11">
    <source>
        <dbReference type="ARBA" id="ARBA00035120"/>
    </source>
</evidence>
<evidence type="ECO:0000256" key="5">
    <source>
        <dbReference type="ARBA" id="ARBA00022723"/>
    </source>
</evidence>
<dbReference type="Proteomes" id="UP001468345">
    <property type="component" value="Chromosome"/>
</dbReference>
<evidence type="ECO:0000256" key="12">
    <source>
        <dbReference type="ARBA" id="ARBA00035585"/>
    </source>
</evidence>
<evidence type="ECO:0000256" key="6">
    <source>
        <dbReference type="ARBA" id="ARBA00022989"/>
    </source>
</evidence>
<evidence type="ECO:0000256" key="10">
    <source>
        <dbReference type="ARBA" id="ARBA00023303"/>
    </source>
</evidence>
<feature type="binding site" evidence="14">
    <location>
        <position position="71"/>
    </location>
    <ligand>
        <name>Na(+)</name>
        <dbReference type="ChEBI" id="CHEBI:29101"/>
        <note>structural</note>
    </ligand>
</feature>
<evidence type="ECO:0000256" key="7">
    <source>
        <dbReference type="ARBA" id="ARBA00023053"/>
    </source>
</evidence>
<reference evidence="15 16" key="1">
    <citation type="journal article" date="2024" name="ISME J.">
        <title>Staphylococcus epidermidis bacteriocin A37 kills natural competitors with a unique mechanism of action.</title>
        <authorList>
            <person name="Puls J.S."/>
            <person name="Winnerling B."/>
            <person name="Power J.J."/>
            <person name="Kruger A.M."/>
            <person name="Brajtenbach D."/>
            <person name="Johnson M."/>
            <person name="Bilici K."/>
            <person name="Camus L."/>
            <person name="Fliesswasser T."/>
            <person name="Schneider T."/>
            <person name="Sahl H.G."/>
            <person name="Ghosal D."/>
            <person name="Kubitscheck U."/>
            <person name="Heilbronner S."/>
            <person name="Grein F."/>
        </authorList>
    </citation>
    <scope>NUCLEOTIDE SEQUENCE [LARGE SCALE GENOMIC DNA]</scope>
    <source>
        <strain evidence="15 16">SCK7</strain>
    </source>
</reference>
<organism evidence="15 16">
    <name type="scientific">Staphylococcus casei</name>
    <dbReference type="NCBI Taxonomy" id="201828"/>
    <lineage>
        <taxon>Bacteria</taxon>
        <taxon>Bacillati</taxon>
        <taxon>Bacillota</taxon>
        <taxon>Bacilli</taxon>
        <taxon>Bacillales</taxon>
        <taxon>Staphylococcaceae</taxon>
        <taxon>Staphylococcus</taxon>
    </lineage>
</organism>
<dbReference type="InterPro" id="IPR003691">
    <property type="entry name" value="FluC"/>
</dbReference>
<comment type="similarity">
    <text evidence="11 14">Belongs to the fluoride channel Fluc/FEX (TC 1.A.43) family.</text>
</comment>
<comment type="activity regulation">
    <text evidence="14">Na(+) is not transported, but it plays an essential structural role and its presence is essential for fluoride channel function.</text>
</comment>
<feature type="transmembrane region" description="Helical" evidence="14">
    <location>
        <begin position="29"/>
        <end position="52"/>
    </location>
</feature>
<feature type="transmembrane region" description="Helical" evidence="14">
    <location>
        <begin position="5"/>
        <end position="23"/>
    </location>
</feature>
<evidence type="ECO:0000256" key="14">
    <source>
        <dbReference type="HAMAP-Rule" id="MF_00454"/>
    </source>
</evidence>
<comment type="function">
    <text evidence="13 14">Fluoride-specific ion channel. Important for reducing fluoride concentration in the cell, thus reducing its toxicity.</text>
</comment>
<dbReference type="Pfam" id="PF02537">
    <property type="entry name" value="CRCB"/>
    <property type="match status" value="1"/>
</dbReference>
<keyword evidence="16" id="KW-1185">Reference proteome</keyword>
<accession>A0ABM5YTA4</accession>
<sequence length="121" mass="13476">MQYLYIFIGGMIGALIRYGLSFSNHYIPFPFGTFIANILGAFLMGFLGTLTIKYFKNNPLLKKGITTGCLGALTTFSTFQFELIHLLEQQAYLTLFIYAVSSYVLGIIVCYIGVKMGARLS</sequence>
<dbReference type="NCBIfam" id="NF010797">
    <property type="entry name" value="PRK14201.1"/>
    <property type="match status" value="1"/>
</dbReference>
<evidence type="ECO:0000256" key="2">
    <source>
        <dbReference type="ARBA" id="ARBA00022448"/>
    </source>
</evidence>
<feature type="transmembrane region" description="Helical" evidence="14">
    <location>
        <begin position="64"/>
        <end position="86"/>
    </location>
</feature>
<proteinExistence type="inferred from homology"/>
<evidence type="ECO:0000256" key="8">
    <source>
        <dbReference type="ARBA" id="ARBA00023065"/>
    </source>
</evidence>
<keyword evidence="4 14" id="KW-0812">Transmembrane</keyword>
<comment type="catalytic activity">
    <reaction evidence="12">
        <text>fluoride(in) = fluoride(out)</text>
        <dbReference type="Rhea" id="RHEA:76159"/>
        <dbReference type="ChEBI" id="CHEBI:17051"/>
    </reaction>
    <physiologicalReaction direction="left-to-right" evidence="12">
        <dbReference type="Rhea" id="RHEA:76160"/>
    </physiologicalReaction>
</comment>
<dbReference type="HAMAP" id="MF_00454">
    <property type="entry name" value="FluC"/>
    <property type="match status" value="1"/>
</dbReference>
<dbReference type="EMBL" id="CP133006">
    <property type="protein sequence ID" value="WZG09086.1"/>
    <property type="molecule type" value="Genomic_DNA"/>
</dbReference>
<keyword evidence="10 14" id="KW-0407">Ion channel</keyword>
<evidence type="ECO:0000256" key="13">
    <source>
        <dbReference type="ARBA" id="ARBA00049940"/>
    </source>
</evidence>
<evidence type="ECO:0000313" key="15">
    <source>
        <dbReference type="EMBL" id="WZG09086.1"/>
    </source>
</evidence>
<keyword evidence="2 14" id="KW-0813">Transport</keyword>
<evidence type="ECO:0000313" key="16">
    <source>
        <dbReference type="Proteomes" id="UP001468345"/>
    </source>
</evidence>
<comment type="subcellular location">
    <subcellularLocation>
        <location evidence="1 14">Cell membrane</location>
        <topology evidence="1 14">Multi-pass membrane protein</topology>
    </subcellularLocation>
</comment>
<dbReference type="PANTHER" id="PTHR28259:SF16">
    <property type="entry name" value="FLUORIDE-SPECIFIC ION CHANNEL FLUC 2"/>
    <property type="match status" value="1"/>
</dbReference>
<dbReference type="RefSeq" id="WP_069823770.1">
    <property type="nucleotide sequence ID" value="NZ_CP133006.1"/>
</dbReference>